<dbReference type="SUPFAM" id="SSF103473">
    <property type="entry name" value="MFS general substrate transporter"/>
    <property type="match status" value="1"/>
</dbReference>
<evidence type="ECO:0000256" key="1">
    <source>
        <dbReference type="ARBA" id="ARBA00004651"/>
    </source>
</evidence>
<comment type="similarity">
    <text evidence="2 8">Belongs to the major facilitator superfamily. Bcr/CmlA family.</text>
</comment>
<evidence type="ECO:0000313" key="10">
    <source>
        <dbReference type="EMBL" id="GAC18709.1"/>
    </source>
</evidence>
<dbReference type="NCBIfam" id="TIGR00710">
    <property type="entry name" value="efflux_Bcr_CflA"/>
    <property type="match status" value="1"/>
</dbReference>
<evidence type="ECO:0000259" key="9">
    <source>
        <dbReference type="PROSITE" id="PS50850"/>
    </source>
</evidence>
<evidence type="ECO:0000256" key="4">
    <source>
        <dbReference type="ARBA" id="ARBA00022475"/>
    </source>
</evidence>
<dbReference type="InterPro" id="IPR011701">
    <property type="entry name" value="MFS"/>
</dbReference>
<keyword evidence="3 8" id="KW-0813">Transport</keyword>
<dbReference type="PANTHER" id="PTHR23502">
    <property type="entry name" value="MAJOR FACILITATOR SUPERFAMILY"/>
    <property type="match status" value="1"/>
</dbReference>
<keyword evidence="5 8" id="KW-0812">Transmembrane</keyword>
<reference evidence="10 11" key="1">
    <citation type="journal article" date="2017" name="Antonie Van Leeuwenhoek">
        <title>Rhizobium rhizosphaerae sp. nov., a novel species isolated from rice rhizosphere.</title>
        <authorList>
            <person name="Zhao J.J."/>
            <person name="Zhang J."/>
            <person name="Zhang R.J."/>
            <person name="Zhang C.W."/>
            <person name="Yin H.Q."/>
            <person name="Zhang X.X."/>
        </authorList>
    </citation>
    <scope>NUCLEOTIDE SEQUENCE [LARGE SCALE GENOMIC DNA]</scope>
    <source>
        <strain evidence="10 11">BSs20135</strain>
    </source>
</reference>
<dbReference type="PROSITE" id="PS50850">
    <property type="entry name" value="MFS"/>
    <property type="match status" value="1"/>
</dbReference>
<evidence type="ECO:0000256" key="3">
    <source>
        <dbReference type="ARBA" id="ARBA00022448"/>
    </source>
</evidence>
<organism evidence="10 11">
    <name type="scientific">Paraglaciecola arctica BSs20135</name>
    <dbReference type="NCBI Taxonomy" id="493475"/>
    <lineage>
        <taxon>Bacteria</taxon>
        <taxon>Pseudomonadati</taxon>
        <taxon>Pseudomonadota</taxon>
        <taxon>Gammaproteobacteria</taxon>
        <taxon>Alteromonadales</taxon>
        <taxon>Alteromonadaceae</taxon>
        <taxon>Paraglaciecola</taxon>
    </lineage>
</organism>
<feature type="transmembrane region" description="Helical" evidence="8">
    <location>
        <begin position="141"/>
        <end position="166"/>
    </location>
</feature>
<evidence type="ECO:0000256" key="2">
    <source>
        <dbReference type="ARBA" id="ARBA00006236"/>
    </source>
</evidence>
<feature type="transmembrane region" description="Helical" evidence="8">
    <location>
        <begin position="172"/>
        <end position="191"/>
    </location>
</feature>
<dbReference type="Gene3D" id="1.20.1720.10">
    <property type="entry name" value="Multidrug resistance protein D"/>
    <property type="match status" value="1"/>
</dbReference>
<proteinExistence type="inferred from homology"/>
<evidence type="ECO:0000256" key="5">
    <source>
        <dbReference type="ARBA" id="ARBA00022692"/>
    </source>
</evidence>
<evidence type="ECO:0000256" key="8">
    <source>
        <dbReference type="RuleBase" id="RU365088"/>
    </source>
</evidence>
<feature type="transmembrane region" description="Helical" evidence="8">
    <location>
        <begin position="313"/>
        <end position="330"/>
    </location>
</feature>
<feature type="transmembrane region" description="Helical" evidence="8">
    <location>
        <begin position="257"/>
        <end position="275"/>
    </location>
</feature>
<evidence type="ECO:0000256" key="6">
    <source>
        <dbReference type="ARBA" id="ARBA00022989"/>
    </source>
</evidence>
<dbReference type="RefSeq" id="WP_007618788.1">
    <property type="nucleotide sequence ID" value="NZ_BAEO01000021.1"/>
</dbReference>
<feature type="transmembrane region" description="Helical" evidence="8">
    <location>
        <begin position="12"/>
        <end position="32"/>
    </location>
</feature>
<feature type="transmembrane region" description="Helical" evidence="8">
    <location>
        <begin position="351"/>
        <end position="372"/>
    </location>
</feature>
<feature type="transmembrane region" description="Helical" evidence="8">
    <location>
        <begin position="287"/>
        <end position="307"/>
    </location>
</feature>
<feature type="transmembrane region" description="Helical" evidence="8">
    <location>
        <begin position="83"/>
        <end position="102"/>
    </location>
</feature>
<dbReference type="Proteomes" id="UP000006327">
    <property type="component" value="Unassembled WGS sequence"/>
</dbReference>
<dbReference type="InterPro" id="IPR036259">
    <property type="entry name" value="MFS_trans_sf"/>
</dbReference>
<dbReference type="OrthoDB" id="9814303at2"/>
<dbReference type="eggNOG" id="COG2814">
    <property type="taxonomic scope" value="Bacteria"/>
</dbReference>
<keyword evidence="7 8" id="KW-0472">Membrane</keyword>
<dbReference type="AlphaFoldDB" id="K6XDI8"/>
<comment type="caution">
    <text evidence="10">The sequence shown here is derived from an EMBL/GenBank/DDBJ whole genome shotgun (WGS) entry which is preliminary data.</text>
</comment>
<evidence type="ECO:0000256" key="7">
    <source>
        <dbReference type="ARBA" id="ARBA00023136"/>
    </source>
</evidence>
<keyword evidence="8" id="KW-0997">Cell inner membrane</keyword>
<comment type="subcellular location">
    <subcellularLocation>
        <location evidence="8">Cell inner membrane</location>
        <topology evidence="8">Multi-pass membrane protein</topology>
    </subcellularLocation>
    <subcellularLocation>
        <location evidence="1">Cell membrane</location>
        <topology evidence="1">Multi-pass membrane protein</topology>
    </subcellularLocation>
</comment>
<dbReference type="GO" id="GO:0042910">
    <property type="term" value="F:xenobiotic transmembrane transporter activity"/>
    <property type="evidence" value="ECO:0007669"/>
    <property type="project" value="InterPro"/>
</dbReference>
<feature type="transmembrane region" description="Helical" evidence="8">
    <location>
        <begin position="378"/>
        <end position="400"/>
    </location>
</feature>
<evidence type="ECO:0000313" key="11">
    <source>
        <dbReference type="Proteomes" id="UP000006327"/>
    </source>
</evidence>
<sequence>MPQVTNNATLNGISFGLIMLLGALSALAAISTDIYLPATASMAESLNAKQEQVQLTLGIFFLGYGFGQLFFGPLSDSLGRRPVLLAGLYIYTASSLLCALSTDIDFLIFNRLLQALGGCAAAVTSRAIIRDCTQGTETAKALAGVMSVIQIAPLIAPSIGGLILIFGPWPATFYTLAVYGLICIVSAHICIKESHPKAKRQSIHPFNIFKGYLECCLNKYVMLLLIAEFSAAIALLTFVTGSALIFSQYYGLSPQHYGLLFSLMGSGILTGSWLSKHYVGKVGTHSIIMGGLSIAAISSSVLLYLAHYSPEKLTYIVAALWFCLLPCGAIRPNYVALGLQYLPKRIGTLSAFFGAFSLGMGGITAIIIGGFTPYTPQIMAIMIAMAFTSSALCYLLWYVIDKKSRE</sequence>
<protein>
    <recommendedName>
        <fullName evidence="8">Bcr/CflA family efflux transporter</fullName>
    </recommendedName>
</protein>
<dbReference type="InterPro" id="IPR020846">
    <property type="entry name" value="MFS_dom"/>
</dbReference>
<dbReference type="Pfam" id="PF07690">
    <property type="entry name" value="MFS_1"/>
    <property type="match status" value="1"/>
</dbReference>
<dbReference type="InterPro" id="IPR004812">
    <property type="entry name" value="Efflux_drug-R_Bcr/CmlA"/>
</dbReference>
<feature type="transmembrane region" description="Helical" evidence="8">
    <location>
        <begin position="52"/>
        <end position="71"/>
    </location>
</feature>
<keyword evidence="4" id="KW-1003">Cell membrane</keyword>
<name>K6XDI8_9ALTE</name>
<gene>
    <name evidence="10" type="primary">bcr</name>
    <name evidence="10" type="ORF">GARC_1737</name>
</gene>
<feature type="transmembrane region" description="Helical" evidence="8">
    <location>
        <begin position="220"/>
        <end position="245"/>
    </location>
</feature>
<dbReference type="PANTHER" id="PTHR23502:SF132">
    <property type="entry name" value="POLYAMINE TRANSPORTER 2-RELATED"/>
    <property type="match status" value="1"/>
</dbReference>
<dbReference type="CDD" id="cd17320">
    <property type="entry name" value="MFS_MdfA_MDR_like"/>
    <property type="match status" value="1"/>
</dbReference>
<dbReference type="EMBL" id="BAEO01000021">
    <property type="protein sequence ID" value="GAC18709.1"/>
    <property type="molecule type" value="Genomic_DNA"/>
</dbReference>
<feature type="domain" description="Major facilitator superfamily (MFS) profile" evidence="9">
    <location>
        <begin position="17"/>
        <end position="403"/>
    </location>
</feature>
<keyword evidence="11" id="KW-1185">Reference proteome</keyword>
<dbReference type="GO" id="GO:0005886">
    <property type="term" value="C:plasma membrane"/>
    <property type="evidence" value="ECO:0007669"/>
    <property type="project" value="UniProtKB-SubCell"/>
</dbReference>
<feature type="transmembrane region" description="Helical" evidence="8">
    <location>
        <begin position="108"/>
        <end position="129"/>
    </location>
</feature>
<keyword evidence="6 8" id="KW-1133">Transmembrane helix</keyword>
<dbReference type="GO" id="GO:1990961">
    <property type="term" value="P:xenobiotic detoxification by transmembrane export across the plasma membrane"/>
    <property type="evidence" value="ECO:0007669"/>
    <property type="project" value="InterPro"/>
</dbReference>
<dbReference type="STRING" id="493475.GARC_1737"/>
<accession>K6XDI8</accession>